<dbReference type="Pfam" id="PF07683">
    <property type="entry name" value="CobW_C"/>
    <property type="match status" value="1"/>
</dbReference>
<dbReference type="InterPro" id="IPR036627">
    <property type="entry name" value="CobW-likC_sf"/>
</dbReference>
<protein>
    <submittedName>
        <fullName evidence="8">GTPase</fullName>
    </submittedName>
</protein>
<keyword evidence="1" id="KW-0547">Nucleotide-binding</keyword>
<name>F5R9Y6_METUF</name>
<comment type="catalytic activity">
    <reaction evidence="6">
        <text>GTP + H2O = GDP + phosphate + H(+)</text>
        <dbReference type="Rhea" id="RHEA:19669"/>
        <dbReference type="ChEBI" id="CHEBI:15377"/>
        <dbReference type="ChEBI" id="CHEBI:15378"/>
        <dbReference type="ChEBI" id="CHEBI:37565"/>
        <dbReference type="ChEBI" id="CHEBI:43474"/>
        <dbReference type="ChEBI" id="CHEBI:58189"/>
    </reaction>
    <physiologicalReaction direction="left-to-right" evidence="6">
        <dbReference type="Rhea" id="RHEA:19670"/>
    </physiologicalReaction>
</comment>
<dbReference type="PANTHER" id="PTHR13748:SF62">
    <property type="entry name" value="COBW DOMAIN-CONTAINING PROTEIN"/>
    <property type="match status" value="1"/>
</dbReference>
<evidence type="ECO:0000256" key="6">
    <source>
        <dbReference type="ARBA" id="ARBA00049117"/>
    </source>
</evidence>
<evidence type="ECO:0000256" key="3">
    <source>
        <dbReference type="ARBA" id="ARBA00023186"/>
    </source>
</evidence>
<keyword evidence="3" id="KW-0143">Chaperone</keyword>
<evidence type="ECO:0000256" key="1">
    <source>
        <dbReference type="ARBA" id="ARBA00022741"/>
    </source>
</evidence>
<reference evidence="8 9" key="1">
    <citation type="journal article" date="2011" name="J. Bacteriol.">
        <title>Genome sequence of Methyloversatilis universalis FAM5T, a methylotrophic representative of the order Rhodocyclales.</title>
        <authorList>
            <person name="Kittichotirat W."/>
            <person name="Good N.M."/>
            <person name="Hall R."/>
            <person name="Bringel F."/>
            <person name="Lajus A."/>
            <person name="Medigue C."/>
            <person name="Smalley N.E."/>
            <person name="Beck D."/>
            <person name="Bumgarner R."/>
            <person name="Vuilleumier S."/>
            <person name="Kalyuzhnaya M.G."/>
        </authorList>
    </citation>
    <scope>NUCLEOTIDE SEQUENCE [LARGE SCALE GENOMIC DNA]</scope>
    <source>
        <strain evidence="9">ATCC BAA-1314 / JCM 13912 / FAM5</strain>
    </source>
</reference>
<dbReference type="Proteomes" id="UP000005019">
    <property type="component" value="Unassembled WGS sequence"/>
</dbReference>
<comment type="caution">
    <text evidence="8">The sequence shown here is derived from an EMBL/GenBank/DDBJ whole genome shotgun (WGS) entry which is preliminary data.</text>
</comment>
<dbReference type="GO" id="GO:0016787">
    <property type="term" value="F:hydrolase activity"/>
    <property type="evidence" value="ECO:0007669"/>
    <property type="project" value="UniProtKB-KW"/>
</dbReference>
<accession>F5R9Y6</accession>
<proteinExistence type="inferred from homology"/>
<evidence type="ECO:0000313" key="9">
    <source>
        <dbReference type="Proteomes" id="UP000005019"/>
    </source>
</evidence>
<dbReference type="SUPFAM" id="SSF90002">
    <property type="entry name" value="Hypothetical protein YjiA, C-terminal domain"/>
    <property type="match status" value="1"/>
</dbReference>
<dbReference type="InterPro" id="IPR003495">
    <property type="entry name" value="CobW/HypB/UreG_nucleotide-bd"/>
</dbReference>
<dbReference type="InterPro" id="IPR011629">
    <property type="entry name" value="CobW-like_C"/>
</dbReference>
<dbReference type="SMART" id="SM00833">
    <property type="entry name" value="CobW_C"/>
    <property type="match status" value="1"/>
</dbReference>
<dbReference type="PANTHER" id="PTHR13748">
    <property type="entry name" value="COBW-RELATED"/>
    <property type="match status" value="1"/>
</dbReference>
<dbReference type="AlphaFoldDB" id="F5R9Y6"/>
<dbReference type="EMBL" id="AFHG01000033">
    <property type="protein sequence ID" value="EGK72652.1"/>
    <property type="molecule type" value="Genomic_DNA"/>
</dbReference>
<dbReference type="SUPFAM" id="SSF52540">
    <property type="entry name" value="P-loop containing nucleoside triphosphate hydrolases"/>
    <property type="match status" value="1"/>
</dbReference>
<dbReference type="STRING" id="1000565.METUNv1_01062"/>
<dbReference type="RefSeq" id="WP_008059562.1">
    <property type="nucleotide sequence ID" value="NZ_AFHG01000033.1"/>
</dbReference>
<dbReference type="Pfam" id="PF02492">
    <property type="entry name" value="cobW"/>
    <property type="match status" value="1"/>
</dbReference>
<feature type="domain" description="CobW C-terminal" evidence="7">
    <location>
        <begin position="242"/>
        <end position="336"/>
    </location>
</feature>
<dbReference type="Gene3D" id="3.40.50.300">
    <property type="entry name" value="P-loop containing nucleotide triphosphate hydrolases"/>
    <property type="match status" value="1"/>
</dbReference>
<evidence type="ECO:0000256" key="5">
    <source>
        <dbReference type="ARBA" id="ARBA00045658"/>
    </source>
</evidence>
<gene>
    <name evidence="8" type="ORF">METUNv1_01062</name>
</gene>
<evidence type="ECO:0000259" key="7">
    <source>
        <dbReference type="SMART" id="SM00833"/>
    </source>
</evidence>
<sequence>MSIHTESVPVTLLTGFLGAGKTTLLNRLLAANHGQRIAVVENEFGAAGIDGALLDRAAVSVVELSNGCICCTVQGELGDALAGLLARRDAGELAFDRLIVETTGLADPAPVVQTFFNDDRLRERYRLDGVVTVVDAVHFDGQFRRERVAASQVAFADRLLISHADLVTPEALYELCTRLQRVNARAPLIVAGSPDEDWRDLFSIKGFSLDERGLPVRGWHPVSPRAISGIAGMARKSWDDAVGSLLLECDTPLDLDRVGAFVDTLIAEHSVDLLRYKGILSIEGEPRKLIFQGVHRIAGFDYGRNWEPGESRQSRIVLIGRNLPADALRARFFATVAAPAVEAA</sequence>
<comment type="function">
    <text evidence="5">Zinc chaperone that directly transfers zinc cofactor to target proteins, thereby activating them. Zinc is transferred from the CXCC motif in the GTPase domain to the zinc binding site in target proteins in a process requiring GTP hydrolysis.</text>
</comment>
<keyword evidence="2" id="KW-0378">Hydrolase</keyword>
<dbReference type="Gene3D" id="3.30.1220.10">
    <property type="entry name" value="CobW-like, C-terminal domain"/>
    <property type="match status" value="1"/>
</dbReference>
<evidence type="ECO:0000256" key="2">
    <source>
        <dbReference type="ARBA" id="ARBA00022801"/>
    </source>
</evidence>
<dbReference type="GO" id="GO:0000166">
    <property type="term" value="F:nucleotide binding"/>
    <property type="evidence" value="ECO:0007669"/>
    <property type="project" value="UniProtKB-KW"/>
</dbReference>
<comment type="similarity">
    <text evidence="4">Belongs to the SIMIBI class G3E GTPase family. ZNG1 subfamily.</text>
</comment>
<evidence type="ECO:0000313" key="8">
    <source>
        <dbReference type="EMBL" id="EGK72652.1"/>
    </source>
</evidence>
<dbReference type="GO" id="GO:0005737">
    <property type="term" value="C:cytoplasm"/>
    <property type="evidence" value="ECO:0007669"/>
    <property type="project" value="TreeGrafter"/>
</dbReference>
<dbReference type="CDD" id="cd03112">
    <property type="entry name" value="CobW-like"/>
    <property type="match status" value="1"/>
</dbReference>
<evidence type="ECO:0000256" key="4">
    <source>
        <dbReference type="ARBA" id="ARBA00034320"/>
    </source>
</evidence>
<dbReference type="OrthoDB" id="9808822at2"/>
<organism evidence="8 9">
    <name type="scientific">Methyloversatilis universalis (strain ATCC BAA-1314 / DSM 25237 / JCM 13912 / CCUG 52030 / FAM5)</name>
    <dbReference type="NCBI Taxonomy" id="1000565"/>
    <lineage>
        <taxon>Bacteria</taxon>
        <taxon>Pseudomonadati</taxon>
        <taxon>Pseudomonadota</taxon>
        <taxon>Betaproteobacteria</taxon>
        <taxon>Nitrosomonadales</taxon>
        <taxon>Sterolibacteriaceae</taxon>
        <taxon>Methyloversatilis</taxon>
    </lineage>
</organism>
<keyword evidence="9" id="KW-1185">Reference proteome</keyword>
<dbReference type="InterPro" id="IPR051316">
    <property type="entry name" value="Zinc-reg_GTPase_activator"/>
</dbReference>
<dbReference type="InterPro" id="IPR027417">
    <property type="entry name" value="P-loop_NTPase"/>
</dbReference>
<dbReference type="eggNOG" id="COG0523">
    <property type="taxonomic scope" value="Bacteria"/>
</dbReference>